<dbReference type="OrthoDB" id="9810734at2"/>
<dbReference type="PANTHER" id="PTHR44196:SF1">
    <property type="entry name" value="DEHYDROGENASE_REDUCTASE SDR FAMILY MEMBER 7B"/>
    <property type="match status" value="1"/>
</dbReference>
<dbReference type="PATRIC" id="fig|1379910.4.peg.3284"/>
<dbReference type="PRINTS" id="PR00081">
    <property type="entry name" value="GDHRDH"/>
</dbReference>
<dbReference type="PROSITE" id="PS00061">
    <property type="entry name" value="ADH_SHORT"/>
    <property type="match status" value="1"/>
</dbReference>
<dbReference type="KEGG" id="ruf:TH63_15055"/>
<dbReference type="InterPro" id="IPR002347">
    <property type="entry name" value="SDR_fam"/>
</dbReference>
<comment type="similarity">
    <text evidence="1 3">Belongs to the short-chain dehydrogenases/reductases (SDR) family.</text>
</comment>
<evidence type="ECO:0000256" key="1">
    <source>
        <dbReference type="ARBA" id="ARBA00006484"/>
    </source>
</evidence>
<evidence type="ECO:0000313" key="6">
    <source>
        <dbReference type="EMBL" id="AKQ46641.1"/>
    </source>
</evidence>
<feature type="compositionally biased region" description="Polar residues" evidence="4">
    <location>
        <begin position="238"/>
        <end position="247"/>
    </location>
</feature>
<evidence type="ECO:0000256" key="2">
    <source>
        <dbReference type="ARBA" id="ARBA00023002"/>
    </source>
</evidence>
<dbReference type="AlphaFoldDB" id="A0A0H4W877"/>
<dbReference type="GO" id="GO:0016020">
    <property type="term" value="C:membrane"/>
    <property type="evidence" value="ECO:0007669"/>
    <property type="project" value="TreeGrafter"/>
</dbReference>
<dbReference type="InterPro" id="IPR036291">
    <property type="entry name" value="NAD(P)-bd_dom_sf"/>
</dbReference>
<dbReference type="Pfam" id="PF00106">
    <property type="entry name" value="adh_short"/>
    <property type="match status" value="1"/>
</dbReference>
<evidence type="ECO:0000313" key="7">
    <source>
        <dbReference type="Proteomes" id="UP000036458"/>
    </source>
</evidence>
<evidence type="ECO:0000259" key="5">
    <source>
        <dbReference type="SMART" id="SM00822"/>
    </source>
</evidence>
<gene>
    <name evidence="6" type="ORF">TH63_15055</name>
</gene>
<dbReference type="SMART" id="SM00822">
    <property type="entry name" value="PKS_KR"/>
    <property type="match status" value="1"/>
</dbReference>
<dbReference type="Gene3D" id="3.40.50.720">
    <property type="entry name" value="NAD(P)-binding Rossmann-like Domain"/>
    <property type="match status" value="1"/>
</dbReference>
<evidence type="ECO:0000256" key="4">
    <source>
        <dbReference type="SAM" id="MobiDB-lite"/>
    </source>
</evidence>
<dbReference type="SUPFAM" id="SSF51735">
    <property type="entry name" value="NAD(P)-binding Rossmann-fold domains"/>
    <property type="match status" value="1"/>
</dbReference>
<dbReference type="Proteomes" id="UP000036458">
    <property type="component" value="Chromosome"/>
</dbReference>
<protein>
    <submittedName>
        <fullName evidence="6">Cytochrome C553</fullName>
    </submittedName>
</protein>
<keyword evidence="7" id="KW-1185">Reference proteome</keyword>
<dbReference type="PANTHER" id="PTHR44196">
    <property type="entry name" value="DEHYDROGENASE/REDUCTASE SDR FAMILY MEMBER 7B"/>
    <property type="match status" value="1"/>
</dbReference>
<sequence>MKLAGNTVLVTGGASGIGLAMAERFLQAGSTVIICGRRQDKLQEAQQKHPALHTRVCDVAVEADRVALLEWATTTFPQLNVLVNNAGIQRRINPVAQQEDWRETQQEITINLGAPIHLCHLFIPHLKEQPTAAIVNVTSGLAFTPAAFAPIYCATKAALHSYTMSLRYLLAKTNVEVVEIVPPAVNTDLGGAGLHTFGADLNEFTNSVMERVDQGELEVGFGSSEERRNASRAENDAFSAQMNARLS</sequence>
<dbReference type="EMBL" id="CP010777">
    <property type="protein sequence ID" value="AKQ46641.1"/>
    <property type="molecule type" value="Genomic_DNA"/>
</dbReference>
<feature type="region of interest" description="Disordered" evidence="4">
    <location>
        <begin position="220"/>
        <end position="247"/>
    </location>
</feature>
<organism evidence="6 7">
    <name type="scientific">Rufibacter radiotolerans</name>
    <dbReference type="NCBI Taxonomy" id="1379910"/>
    <lineage>
        <taxon>Bacteria</taxon>
        <taxon>Pseudomonadati</taxon>
        <taxon>Bacteroidota</taxon>
        <taxon>Cytophagia</taxon>
        <taxon>Cytophagales</taxon>
        <taxon>Hymenobacteraceae</taxon>
        <taxon>Rufibacter</taxon>
    </lineage>
</organism>
<feature type="compositionally biased region" description="Basic and acidic residues" evidence="4">
    <location>
        <begin position="224"/>
        <end position="235"/>
    </location>
</feature>
<reference evidence="6 7" key="1">
    <citation type="submission" date="2015-01" db="EMBL/GenBank/DDBJ databases">
        <title>Rufibacter sp./DG31D/ whole genome sequencing.</title>
        <authorList>
            <person name="Kim M.K."/>
            <person name="Srinivasan S."/>
            <person name="Lee J.-J."/>
        </authorList>
    </citation>
    <scope>NUCLEOTIDE SEQUENCE [LARGE SCALE GENOMIC DNA]</scope>
    <source>
        <strain evidence="6 7">DG31D</strain>
    </source>
</reference>
<keyword evidence="2" id="KW-0560">Oxidoreductase</keyword>
<dbReference type="InterPro" id="IPR020904">
    <property type="entry name" value="Sc_DH/Rdtase_CS"/>
</dbReference>
<dbReference type="GO" id="GO:0016491">
    <property type="term" value="F:oxidoreductase activity"/>
    <property type="evidence" value="ECO:0007669"/>
    <property type="project" value="UniProtKB-KW"/>
</dbReference>
<dbReference type="RefSeq" id="WP_048921662.1">
    <property type="nucleotide sequence ID" value="NZ_CP010777.1"/>
</dbReference>
<evidence type="ECO:0000256" key="3">
    <source>
        <dbReference type="RuleBase" id="RU000363"/>
    </source>
</evidence>
<accession>A0A0H4W877</accession>
<dbReference type="PRINTS" id="PR00080">
    <property type="entry name" value="SDRFAMILY"/>
</dbReference>
<dbReference type="InterPro" id="IPR057326">
    <property type="entry name" value="KR_dom"/>
</dbReference>
<name>A0A0H4W877_9BACT</name>
<proteinExistence type="inferred from homology"/>
<feature type="domain" description="Ketoreductase" evidence="5">
    <location>
        <begin position="6"/>
        <end position="173"/>
    </location>
</feature>
<dbReference type="STRING" id="1379910.TH63_15055"/>